<organism evidence="2 3">
    <name type="scientific">Puccinia striiformis f. sp. tritici PST-78</name>
    <dbReference type="NCBI Taxonomy" id="1165861"/>
    <lineage>
        <taxon>Eukaryota</taxon>
        <taxon>Fungi</taxon>
        <taxon>Dikarya</taxon>
        <taxon>Basidiomycota</taxon>
        <taxon>Pucciniomycotina</taxon>
        <taxon>Pucciniomycetes</taxon>
        <taxon>Pucciniales</taxon>
        <taxon>Pucciniaceae</taxon>
        <taxon>Puccinia</taxon>
    </lineage>
</organism>
<dbReference type="Proteomes" id="UP000054564">
    <property type="component" value="Unassembled WGS sequence"/>
</dbReference>
<protein>
    <recommendedName>
        <fullName evidence="1">Tet-like 2OG-Fe(II) oxygenase domain-containing protein</fullName>
    </recommendedName>
</protein>
<evidence type="ECO:0000259" key="1">
    <source>
        <dbReference type="Pfam" id="PF20515"/>
    </source>
</evidence>
<dbReference type="EMBL" id="AJIL01000034">
    <property type="protein sequence ID" value="KNF00862.1"/>
    <property type="molecule type" value="Genomic_DNA"/>
</dbReference>
<name>A0A0L0VNS7_9BASI</name>
<comment type="caution">
    <text evidence="2">The sequence shown here is derived from an EMBL/GenBank/DDBJ whole genome shotgun (WGS) entry which is preliminary data.</text>
</comment>
<reference evidence="3" key="1">
    <citation type="submission" date="2014-03" db="EMBL/GenBank/DDBJ databases">
        <title>The Genome Sequence of Puccinia striiformis f. sp. tritici PST-78.</title>
        <authorList>
            <consortium name="The Broad Institute Genome Sequencing Platform"/>
            <person name="Cuomo C."/>
            <person name="Hulbert S."/>
            <person name="Chen X."/>
            <person name="Walker B."/>
            <person name="Young S.K."/>
            <person name="Zeng Q."/>
            <person name="Gargeya S."/>
            <person name="Fitzgerald M."/>
            <person name="Haas B."/>
            <person name="Abouelleil A."/>
            <person name="Alvarado L."/>
            <person name="Arachchi H.M."/>
            <person name="Berlin A.M."/>
            <person name="Chapman S.B."/>
            <person name="Goldberg J."/>
            <person name="Griggs A."/>
            <person name="Gujja S."/>
            <person name="Hansen M."/>
            <person name="Howarth C."/>
            <person name="Imamovic A."/>
            <person name="Larimer J."/>
            <person name="McCowan C."/>
            <person name="Montmayeur A."/>
            <person name="Murphy C."/>
            <person name="Neiman D."/>
            <person name="Pearson M."/>
            <person name="Priest M."/>
            <person name="Roberts A."/>
            <person name="Saif S."/>
            <person name="Shea T."/>
            <person name="Sisk P."/>
            <person name="Sykes S."/>
            <person name="Wortman J."/>
            <person name="Nusbaum C."/>
            <person name="Birren B."/>
        </authorList>
    </citation>
    <scope>NUCLEOTIDE SEQUENCE [LARGE SCALE GENOMIC DNA]</scope>
    <source>
        <strain evidence="3">race PST-78</strain>
    </source>
</reference>
<dbReference type="OrthoDB" id="2503998at2759"/>
<dbReference type="Pfam" id="PF20515">
    <property type="entry name" value="2OG-FeII_Oxy_6"/>
    <property type="match status" value="1"/>
</dbReference>
<dbReference type="AlphaFoldDB" id="A0A0L0VNS7"/>
<sequence length="438" mass="49063">MKINLSKRSVEKYCSGTPESPSVLLCDACPGKAHDPLDCVASIQRRCVASAQERVQASTRDKERLGDSGALVGKPLGVPVEKPLDAPAEKPLPKWKLQKRQYKAQKQANNCTTSNLAFTQDAFTHSHVCRKDTQGPIRLFCKSFVAWLDNTRKHIVAIVKFHSFAKMDASVKAQFQHLAHHLVAQSLFQNPNKSNGPAISGKMYSLGWCKGFEEKTKLAVTGIPEKVSHDREGYEDLQTHVPQVNTFIGERFKSLSKRRFDQVQVQYLGLKAPALSPNFEHDPDGLTSHLSFTMDNFANASHTDKDASPYSFFTWLPINKKTGDLIEDDLDVSGGQFVFPRNGFGIDFTGFHGVVECAWKANYYHHLTLPSTTSPSSPHTRLGYSCQLPRQTQLALIRIKEGLYEKDPNKKDWTLRDMATLLDKSFKYPKIKASVDAH</sequence>
<evidence type="ECO:0000313" key="3">
    <source>
        <dbReference type="Proteomes" id="UP000054564"/>
    </source>
</evidence>
<proteinExistence type="predicted"/>
<keyword evidence="3" id="KW-1185">Reference proteome</keyword>
<accession>A0A0L0VNS7</accession>
<feature type="domain" description="Tet-like 2OG-Fe(II) oxygenase" evidence="1">
    <location>
        <begin position="172"/>
        <end position="371"/>
    </location>
</feature>
<dbReference type="InterPro" id="IPR046798">
    <property type="entry name" value="2OG-FeII_Oxy_6"/>
</dbReference>
<gene>
    <name evidence="2" type="ORF">PSTG_05997</name>
</gene>
<dbReference type="STRING" id="1165861.A0A0L0VNS7"/>
<evidence type="ECO:0000313" key="2">
    <source>
        <dbReference type="EMBL" id="KNF00862.1"/>
    </source>
</evidence>